<keyword evidence="2" id="KW-1185">Reference proteome</keyword>
<dbReference type="EMBL" id="SMFX01000001">
    <property type="protein sequence ID" value="TCK18245.1"/>
    <property type="molecule type" value="Genomic_DNA"/>
</dbReference>
<gene>
    <name evidence="1" type="ORF">DFR30_1520</name>
</gene>
<reference evidence="1 2" key="1">
    <citation type="submission" date="2019-03" db="EMBL/GenBank/DDBJ databases">
        <title>Genomic Encyclopedia of Type Strains, Phase IV (KMG-IV): sequencing the most valuable type-strain genomes for metagenomic binning, comparative biology and taxonomic classification.</title>
        <authorList>
            <person name="Goeker M."/>
        </authorList>
    </citation>
    <scope>NUCLEOTIDE SEQUENCE [LARGE SCALE GENOMIC DNA]</scope>
    <source>
        <strain evidence="1 2">DSM 19610</strain>
    </source>
</reference>
<organism evidence="1 2">
    <name type="scientific">Thiogranum longum</name>
    <dbReference type="NCBI Taxonomy" id="1537524"/>
    <lineage>
        <taxon>Bacteria</taxon>
        <taxon>Pseudomonadati</taxon>
        <taxon>Pseudomonadota</taxon>
        <taxon>Gammaproteobacteria</taxon>
        <taxon>Chromatiales</taxon>
        <taxon>Ectothiorhodospiraceae</taxon>
        <taxon>Thiogranum</taxon>
    </lineage>
</organism>
<evidence type="ECO:0000313" key="2">
    <source>
        <dbReference type="Proteomes" id="UP000295707"/>
    </source>
</evidence>
<dbReference type="Proteomes" id="UP000295707">
    <property type="component" value="Unassembled WGS sequence"/>
</dbReference>
<evidence type="ECO:0000313" key="1">
    <source>
        <dbReference type="EMBL" id="TCK18245.1"/>
    </source>
</evidence>
<dbReference type="PANTHER" id="PTHR42110">
    <property type="entry name" value="L-ASPARAGINASE, PUTATIVE (AFU_ORTHOLOGUE AFUA_3G11890)-RELATED"/>
    <property type="match status" value="1"/>
</dbReference>
<sequence>MSYELFVEVTRNGTVESRHFGAAVVCDFKGDVVDRWGDIESLIFPRSALKPLLAIHLVESGASDRYALNNAELSLACSSHQGEQMHQNLVASWLNRLGLTEEHLACGAVLPEHTESAHQLLAAGQAGCRLHHNCSGKHTGFLTTALYLELPLDNYHQLEHPLQQLSLDILSDLADIDLEQYPMGVDGCGLPAPTMPLIQLARATARFANPVDLSDDRAQAIYRLHEAITNEPLYIAGHGTMVSELNEVTRGSVLAKTGAEGILTAALPERGLGIALKISDGSARARSVALLAILDYLGALSDEEKNKLQAHISPTIENSRGLVVGEIRPAASWLPGLDRERVL</sequence>
<comment type="caution">
    <text evidence="1">The sequence shown here is derived from an EMBL/GenBank/DDBJ whole genome shotgun (WGS) entry which is preliminary data.</text>
</comment>
<dbReference type="InterPro" id="IPR010349">
    <property type="entry name" value="Asparaginase_II"/>
</dbReference>
<proteinExistence type="predicted"/>
<dbReference type="OrthoDB" id="9780674at2"/>
<protein>
    <submittedName>
        <fullName evidence="1">Asparaginase</fullName>
    </submittedName>
</protein>
<dbReference type="RefSeq" id="WP_132972065.1">
    <property type="nucleotide sequence ID" value="NZ_SMFX01000001.1"/>
</dbReference>
<name>A0A4R1HD77_9GAMM</name>
<dbReference type="AlphaFoldDB" id="A0A4R1HD77"/>
<dbReference type="Pfam" id="PF06089">
    <property type="entry name" value="Asparaginase_II"/>
    <property type="match status" value="1"/>
</dbReference>
<accession>A0A4R1HD77</accession>
<dbReference type="PANTHER" id="PTHR42110:SF1">
    <property type="entry name" value="L-ASPARAGINASE, PUTATIVE (AFU_ORTHOLOGUE AFUA_3G11890)-RELATED"/>
    <property type="match status" value="1"/>
</dbReference>